<evidence type="ECO:0000313" key="2">
    <source>
        <dbReference type="Proteomes" id="UP000654075"/>
    </source>
</evidence>
<accession>A0A813HYP1</accession>
<protein>
    <submittedName>
        <fullName evidence="1">Uncharacterized protein</fullName>
    </submittedName>
</protein>
<dbReference type="EMBL" id="CAJNNV010033221">
    <property type="protein sequence ID" value="CAE8642863.1"/>
    <property type="molecule type" value="Genomic_DNA"/>
</dbReference>
<dbReference type="PANTHER" id="PTHR47822">
    <property type="entry name" value="CARBOHYDRATE BINDING DOMAIN CONTAINING PROTEIN"/>
    <property type="match status" value="1"/>
</dbReference>
<keyword evidence="2" id="KW-1185">Reference proteome</keyword>
<proteinExistence type="predicted"/>
<dbReference type="AlphaFoldDB" id="A0A813HYP1"/>
<organism evidence="1 2">
    <name type="scientific">Polarella glacialis</name>
    <name type="common">Dinoflagellate</name>
    <dbReference type="NCBI Taxonomy" id="89957"/>
    <lineage>
        <taxon>Eukaryota</taxon>
        <taxon>Sar</taxon>
        <taxon>Alveolata</taxon>
        <taxon>Dinophyceae</taxon>
        <taxon>Suessiales</taxon>
        <taxon>Suessiaceae</taxon>
        <taxon>Polarella</taxon>
    </lineage>
</organism>
<dbReference type="InterPro" id="IPR015943">
    <property type="entry name" value="WD40/YVTN_repeat-like_dom_sf"/>
</dbReference>
<dbReference type="PANTHER" id="PTHR47822:SF2">
    <property type="entry name" value="F-BOX AND WD-40 DOMAIN PROTEIN 7"/>
    <property type="match status" value="1"/>
</dbReference>
<dbReference type="OrthoDB" id="10251741at2759"/>
<dbReference type="Proteomes" id="UP000654075">
    <property type="component" value="Unassembled WGS sequence"/>
</dbReference>
<sequence length="142" mass="15093">MHWGILFYTDDGGALYLLQDGGTLLTGSWRVDKQLQLWDFRSEKLLENVPWRTGVSLAQPCMVYAAQFSKDEGSTMIAAGGSGANEAKVFDRSSPPPGGPAAFGMASGLSRACYSVDFSNASNALAVAGGDGFVRVLNIHMP</sequence>
<name>A0A813HYP1_POLGL</name>
<dbReference type="Gene3D" id="2.130.10.10">
    <property type="entry name" value="YVTN repeat-like/Quinoprotein amine dehydrogenase"/>
    <property type="match status" value="1"/>
</dbReference>
<comment type="caution">
    <text evidence="1">The sequence shown here is derived from an EMBL/GenBank/DDBJ whole genome shotgun (WGS) entry which is preliminary data.</text>
</comment>
<dbReference type="SUPFAM" id="SSF50978">
    <property type="entry name" value="WD40 repeat-like"/>
    <property type="match status" value="1"/>
</dbReference>
<dbReference type="InterPro" id="IPR036322">
    <property type="entry name" value="WD40_repeat_dom_sf"/>
</dbReference>
<gene>
    <name evidence="1" type="ORF">PGLA1383_LOCUS57261</name>
</gene>
<evidence type="ECO:0000313" key="1">
    <source>
        <dbReference type="EMBL" id="CAE8642863.1"/>
    </source>
</evidence>
<dbReference type="OMA" id="ISGVHIC"/>
<reference evidence="1" key="1">
    <citation type="submission" date="2021-02" db="EMBL/GenBank/DDBJ databases">
        <authorList>
            <person name="Dougan E. K."/>
            <person name="Rhodes N."/>
            <person name="Thang M."/>
            <person name="Chan C."/>
        </authorList>
    </citation>
    <scope>NUCLEOTIDE SEQUENCE</scope>
</reference>